<reference evidence="7 8" key="1">
    <citation type="submission" date="2018-09" db="EMBL/GenBank/DDBJ databases">
        <title>Genomic Encyclopedia of Type Strains, Phase III (KMG-III): the genomes of soil and plant-associated and newly described type strains.</title>
        <authorList>
            <person name="Whitman W."/>
        </authorList>
    </citation>
    <scope>NUCLEOTIDE SEQUENCE [LARGE SCALE GENOMIC DNA]</scope>
    <source>
        <strain evidence="7 8">CECT 7938</strain>
    </source>
</reference>
<dbReference type="GO" id="GO:0003677">
    <property type="term" value="F:DNA binding"/>
    <property type="evidence" value="ECO:0007669"/>
    <property type="project" value="InterPro"/>
</dbReference>
<dbReference type="InterPro" id="IPR013325">
    <property type="entry name" value="RNA_pol_sigma_r2"/>
</dbReference>
<evidence type="ECO:0000313" key="7">
    <source>
        <dbReference type="EMBL" id="RKE55502.1"/>
    </source>
</evidence>
<evidence type="ECO:0000259" key="6">
    <source>
        <dbReference type="Pfam" id="PF08281"/>
    </source>
</evidence>
<feature type="domain" description="RNA polymerase sigma-70 region 2" evidence="5">
    <location>
        <begin position="26"/>
        <end position="90"/>
    </location>
</feature>
<sequence>MNTSLGDEILVENLVKGDKYAFESIFKKYYAPLLAYGKQYVELADAQENVQDLMLWLWNNRENLYFSTSLKSYLFAAVRNRCLTAIKKEKTKASSFYELSQLSGFELSSQDLYFEKELKEKIDKAIANLPSSFREAFELNRFENLTYKEIALKLGVSPKTVDYRIQQALKILRKDLRNYLPLLVYFYPMLRI</sequence>
<keyword evidence="4" id="KW-0804">Transcription</keyword>
<dbReference type="InterPro" id="IPR013249">
    <property type="entry name" value="RNA_pol_sigma70_r4_t2"/>
</dbReference>
<evidence type="ECO:0000256" key="1">
    <source>
        <dbReference type="ARBA" id="ARBA00010641"/>
    </source>
</evidence>
<accession>A0A420BFM1</accession>
<evidence type="ECO:0000313" key="8">
    <source>
        <dbReference type="Proteomes" id="UP000286246"/>
    </source>
</evidence>
<dbReference type="Pfam" id="PF08281">
    <property type="entry name" value="Sigma70_r4_2"/>
    <property type="match status" value="1"/>
</dbReference>
<feature type="domain" description="RNA polymerase sigma factor 70 region 4 type 2" evidence="6">
    <location>
        <begin position="120"/>
        <end position="171"/>
    </location>
</feature>
<dbReference type="InterPro" id="IPR007627">
    <property type="entry name" value="RNA_pol_sigma70_r2"/>
</dbReference>
<proteinExistence type="inferred from homology"/>
<dbReference type="InterPro" id="IPR014284">
    <property type="entry name" value="RNA_pol_sigma-70_dom"/>
</dbReference>
<comment type="similarity">
    <text evidence="1">Belongs to the sigma-70 factor family. ECF subfamily.</text>
</comment>
<dbReference type="RefSeq" id="WP_120257282.1">
    <property type="nucleotide sequence ID" value="NZ_RAPY01000001.1"/>
</dbReference>
<name>A0A420BFM1_SPHD1</name>
<keyword evidence="2" id="KW-0805">Transcription regulation</keyword>
<keyword evidence="8" id="KW-1185">Reference proteome</keyword>
<evidence type="ECO:0000259" key="5">
    <source>
        <dbReference type="Pfam" id="PF04542"/>
    </source>
</evidence>
<organism evidence="7 8">
    <name type="scientific">Sphingobacterium detergens</name>
    <dbReference type="NCBI Taxonomy" id="1145106"/>
    <lineage>
        <taxon>Bacteria</taxon>
        <taxon>Pseudomonadati</taxon>
        <taxon>Bacteroidota</taxon>
        <taxon>Sphingobacteriia</taxon>
        <taxon>Sphingobacteriales</taxon>
        <taxon>Sphingobacteriaceae</taxon>
        <taxon>Sphingobacterium</taxon>
    </lineage>
</organism>
<evidence type="ECO:0000256" key="2">
    <source>
        <dbReference type="ARBA" id="ARBA00023015"/>
    </source>
</evidence>
<dbReference type="InterPro" id="IPR039425">
    <property type="entry name" value="RNA_pol_sigma-70-like"/>
</dbReference>
<dbReference type="SUPFAM" id="SSF88659">
    <property type="entry name" value="Sigma3 and sigma4 domains of RNA polymerase sigma factors"/>
    <property type="match status" value="1"/>
</dbReference>
<dbReference type="Pfam" id="PF04542">
    <property type="entry name" value="Sigma70_r2"/>
    <property type="match status" value="1"/>
</dbReference>
<dbReference type="Proteomes" id="UP000286246">
    <property type="component" value="Unassembled WGS sequence"/>
</dbReference>
<dbReference type="NCBIfam" id="TIGR02937">
    <property type="entry name" value="sigma70-ECF"/>
    <property type="match status" value="1"/>
</dbReference>
<dbReference type="OrthoDB" id="1027147at2"/>
<dbReference type="SUPFAM" id="SSF88946">
    <property type="entry name" value="Sigma2 domain of RNA polymerase sigma factors"/>
    <property type="match status" value="1"/>
</dbReference>
<dbReference type="EMBL" id="RAPY01000001">
    <property type="protein sequence ID" value="RKE55502.1"/>
    <property type="molecule type" value="Genomic_DNA"/>
</dbReference>
<evidence type="ECO:0000256" key="4">
    <source>
        <dbReference type="ARBA" id="ARBA00023163"/>
    </source>
</evidence>
<dbReference type="InterPro" id="IPR036388">
    <property type="entry name" value="WH-like_DNA-bd_sf"/>
</dbReference>
<dbReference type="PANTHER" id="PTHR43133">
    <property type="entry name" value="RNA POLYMERASE ECF-TYPE SIGMA FACTO"/>
    <property type="match status" value="1"/>
</dbReference>
<dbReference type="Gene3D" id="1.10.1740.10">
    <property type="match status" value="1"/>
</dbReference>
<comment type="caution">
    <text evidence="7">The sequence shown here is derived from an EMBL/GenBank/DDBJ whole genome shotgun (WGS) entry which is preliminary data.</text>
</comment>
<dbReference type="CDD" id="cd06171">
    <property type="entry name" value="Sigma70_r4"/>
    <property type="match status" value="1"/>
</dbReference>
<dbReference type="InterPro" id="IPR013324">
    <property type="entry name" value="RNA_pol_sigma_r3/r4-like"/>
</dbReference>
<protein>
    <submittedName>
        <fullName evidence="7">RNA polymerase sigma-70 factor (ECF subfamily)</fullName>
    </submittedName>
</protein>
<dbReference type="Gene3D" id="1.10.10.10">
    <property type="entry name" value="Winged helix-like DNA-binding domain superfamily/Winged helix DNA-binding domain"/>
    <property type="match status" value="1"/>
</dbReference>
<dbReference type="GO" id="GO:0016987">
    <property type="term" value="F:sigma factor activity"/>
    <property type="evidence" value="ECO:0007669"/>
    <property type="project" value="UniProtKB-KW"/>
</dbReference>
<evidence type="ECO:0000256" key="3">
    <source>
        <dbReference type="ARBA" id="ARBA00023082"/>
    </source>
</evidence>
<dbReference type="PANTHER" id="PTHR43133:SF46">
    <property type="entry name" value="RNA POLYMERASE SIGMA-70 FACTOR ECF SUBFAMILY"/>
    <property type="match status" value="1"/>
</dbReference>
<gene>
    <name evidence="7" type="ORF">DFQ12_0334</name>
</gene>
<keyword evidence="3" id="KW-0731">Sigma factor</keyword>
<dbReference type="NCBIfam" id="TIGR02985">
    <property type="entry name" value="Sig70_bacteroi1"/>
    <property type="match status" value="1"/>
</dbReference>
<dbReference type="GO" id="GO:0006352">
    <property type="term" value="P:DNA-templated transcription initiation"/>
    <property type="evidence" value="ECO:0007669"/>
    <property type="project" value="InterPro"/>
</dbReference>
<dbReference type="InterPro" id="IPR014327">
    <property type="entry name" value="RNA_pol_sigma70_bacteroid"/>
</dbReference>
<dbReference type="AlphaFoldDB" id="A0A420BFM1"/>